<keyword evidence="1" id="KW-0175">Coiled coil</keyword>
<feature type="coiled-coil region" evidence="1">
    <location>
        <begin position="1092"/>
        <end position="1119"/>
    </location>
</feature>
<feature type="region of interest" description="Disordered" evidence="2">
    <location>
        <begin position="453"/>
        <end position="472"/>
    </location>
</feature>
<evidence type="ECO:0000256" key="1">
    <source>
        <dbReference type="SAM" id="Coils"/>
    </source>
</evidence>
<feature type="coiled-coil region" evidence="1">
    <location>
        <begin position="807"/>
        <end position="834"/>
    </location>
</feature>
<feature type="compositionally biased region" description="Polar residues" evidence="2">
    <location>
        <begin position="239"/>
        <end position="250"/>
    </location>
</feature>
<sequence>MFKLHRYRSDRFGEKVEFKLSNLQAVKVPRGWDKLLLSIVSVESGKTIARTGRATVRSGNCQWTETESIWVSQDDASKELEECRFKIVVSPASSRSVVIGEVTLNLADYLSSGEIGPLLLPLKKCDSGTTLQVKIQCCTPISKSRVGKSWKETSHLDDQTNNDELDSKSDGSDNLINKSVGSSSSNHFGNNSYPDESGNRDTSFSASGSRHSSDSGDSLSRTGLSPKNSLNGGQYIGRQDSSGSHISATYSTGPGGSNPSSFNSRASVSSVHNNQWQDMAAQTSEHGTVPSLRPSDSSKDLLESAEEIEELRDEVKMWERHSQQLKLDLELLKKENSEKSKHQVNLDRQLSAASSERDSLKLEVERLKAALEESTSKQTDIINFKNEDLVHVQKELEDELKFQNDSNANLTQQLRKTQESNIELVAILQELEEITEKQRLEIANLSQQNCVNEREKQERSQKSLENESEWEGKVSLKEEETVKLESPNIVKNERQYEYDGNHSDLIKEIEVLKHKVHELEQDCAELTEENLDLIFKLKEFSKDTDKGSQSHGSRSIEYHDHNLSNNCEYENGLLTSHIYEIEDELVKKEVMTPPLSAKLKDLEKASAYLEKELQHYKDEASSFETKLLQSNKEFEEMNIELSNLQQKLNLNIDTDLEGLNAFPMKGFENEESFSSSNMQTVLFEMDKQTHLALAQARNLLANDSIDAENVCGSDTDSTLPTTDPISQKNLAEDITKNLHELNTLLRENIFRCNSMSQHESSGINQRINNTEAPDQLKDEGFMEQEPEYAGNKTRSKEIFEHEFQSDLLLKEQEIDRLKHSNKELEDLISYLQKEKCQLEEDFASLRRESSDTSKHLEHVEHDLMVLTGQIEYHVSSNKALERKSMELESCKNELELHVSELEQDNVKLSERISGLEAQLRYITNEKESNRLELEDTISLIEELKDEVEQQRDEMEMQKAELKQKLQETQKRLSEALEESDISRRSNLKLQATIENLIEECNSLQNLTGDLKRQKLELHERITRLEVDLNESKKKDFDFCDQIDLLELKLSSLQKDIGSKEKSLLSQLEKMFQDHKEHEDKIAKVHILLNRIELEITVEVENLEKEIADLTAQMSLNYDEREKVASDAIHEASLLRSEKARFECSLQEVNSKVELYETDLQALQQESKNKIQGLVDLLNASKQSEEMLMADIEHMQRIMEGVKYSEEKYRKLATDLELRLKTSDYEKQHAMEEISGLEVQLQKLFHLQNSVLDLKGSLDEADFEKRKLELLLESVTQESEELKAENTVLMEKVSIMQKALSDGQDDRRSKIALQEKLVRLESDLSVKEASYVYEAELKNELSRIKRTNSEYQRMFQNLEQENVELMNKVQNMEEELMLRKTTHQDEKISSERAPCVHKSKEGEEENKDFRGLNEQLQVHKHMLTGCRARQKVPDDSNSCDHTEVPDDSKEVDHESDIPLHGTEHTEAGGVNNMGKEQLKRGISRKQAGNIEALKKTLKENADKISSLETELKDMRERYLHMSLQYAEVEAQREELVMQLKSVKKEKRWFS</sequence>
<dbReference type="PANTHER" id="PTHR47270">
    <property type="entry name" value="PROTEIN MLP1-LIKE"/>
    <property type="match status" value="1"/>
</dbReference>
<feature type="region of interest" description="Disordered" evidence="2">
    <location>
        <begin position="1380"/>
        <end position="1406"/>
    </location>
</feature>
<feature type="coiled-coil region" evidence="1">
    <location>
        <begin position="599"/>
        <end position="647"/>
    </location>
</feature>
<feature type="compositionally biased region" description="Low complexity" evidence="2">
    <location>
        <begin position="174"/>
        <end position="192"/>
    </location>
</feature>
<feature type="compositionally biased region" description="Basic and acidic residues" evidence="2">
    <location>
        <begin position="149"/>
        <end position="158"/>
    </location>
</feature>
<feature type="compositionally biased region" description="Low complexity" evidence="2">
    <location>
        <begin position="257"/>
        <end position="271"/>
    </location>
</feature>
<feature type="compositionally biased region" description="Basic and acidic residues" evidence="2">
    <location>
        <begin position="1430"/>
        <end position="1465"/>
    </location>
</feature>
<dbReference type="PROSITE" id="PS51840">
    <property type="entry name" value="C2_NT"/>
    <property type="match status" value="1"/>
</dbReference>
<name>A0A8D7BA60_MUSAM</name>
<protein>
    <submittedName>
        <fullName evidence="4">(wild Malaysian banana) hypothetical protein</fullName>
    </submittedName>
</protein>
<feature type="coiled-coil region" evidence="1">
    <location>
        <begin position="1489"/>
        <end position="1544"/>
    </location>
</feature>
<feature type="region of interest" description="Disordered" evidence="2">
    <location>
        <begin position="1430"/>
        <end position="1471"/>
    </location>
</feature>
<feature type="compositionally biased region" description="Low complexity" evidence="2">
    <location>
        <begin position="202"/>
        <end position="225"/>
    </location>
</feature>
<accession>A0A8D7BA60</accession>
<dbReference type="PANTHER" id="PTHR47270:SF3">
    <property type="entry name" value="HYPOTETICAL PROTEIN"/>
    <property type="match status" value="1"/>
</dbReference>
<feature type="region of interest" description="Disordered" evidence="2">
    <location>
        <begin position="148"/>
        <end position="303"/>
    </location>
</feature>
<feature type="coiled-coil region" evidence="1">
    <location>
        <begin position="1257"/>
        <end position="1291"/>
    </location>
</feature>
<feature type="coiled-coil region" evidence="1">
    <location>
        <begin position="877"/>
        <end position="1034"/>
    </location>
</feature>
<feature type="compositionally biased region" description="Polar residues" evidence="2">
    <location>
        <begin position="272"/>
        <end position="286"/>
    </location>
</feature>
<gene>
    <name evidence="4" type="ORF">GSMUA_04840.1</name>
</gene>
<evidence type="ECO:0000259" key="3">
    <source>
        <dbReference type="PROSITE" id="PS51840"/>
    </source>
</evidence>
<feature type="coiled-coil region" evidence="1">
    <location>
        <begin position="1333"/>
        <end position="1374"/>
    </location>
</feature>
<feature type="compositionally biased region" description="Basic and acidic residues" evidence="2">
    <location>
        <begin position="1380"/>
        <end position="1389"/>
    </location>
</feature>
<organism evidence="4">
    <name type="scientific">Musa acuminata subsp. malaccensis</name>
    <name type="common">Wild banana</name>
    <name type="synonym">Musa malaccensis</name>
    <dbReference type="NCBI Taxonomy" id="214687"/>
    <lineage>
        <taxon>Eukaryota</taxon>
        <taxon>Viridiplantae</taxon>
        <taxon>Streptophyta</taxon>
        <taxon>Embryophyta</taxon>
        <taxon>Tracheophyta</taxon>
        <taxon>Spermatophyta</taxon>
        <taxon>Magnoliopsida</taxon>
        <taxon>Liliopsida</taxon>
        <taxon>Zingiberales</taxon>
        <taxon>Musaceae</taxon>
        <taxon>Musa</taxon>
    </lineage>
</organism>
<reference evidence="4" key="1">
    <citation type="submission" date="2021-03" db="EMBL/GenBank/DDBJ databases">
        <authorList>
            <consortium name="Genoscope - CEA"/>
            <person name="William W."/>
        </authorList>
    </citation>
    <scope>NUCLEOTIDE SEQUENCE</scope>
    <source>
        <strain evidence="4">Doubled-haploid Pahang</strain>
    </source>
</reference>
<evidence type="ECO:0000313" key="4">
    <source>
        <dbReference type="EMBL" id="CAG1865144.1"/>
    </source>
</evidence>
<feature type="coiled-coil region" evidence="1">
    <location>
        <begin position="502"/>
        <end position="536"/>
    </location>
</feature>
<feature type="domain" description="C2 NT-type" evidence="3">
    <location>
        <begin position="6"/>
        <end position="139"/>
    </location>
</feature>
<proteinExistence type="predicted"/>
<evidence type="ECO:0000256" key="2">
    <source>
        <dbReference type="SAM" id="MobiDB-lite"/>
    </source>
</evidence>
<dbReference type="InterPro" id="IPR019448">
    <property type="entry name" value="NT-C2"/>
</dbReference>
<dbReference type="EMBL" id="HG996475">
    <property type="protein sequence ID" value="CAG1865144.1"/>
    <property type="molecule type" value="Genomic_DNA"/>
</dbReference>
<dbReference type="Pfam" id="PF10358">
    <property type="entry name" value="NT-C2"/>
    <property type="match status" value="1"/>
</dbReference>